<keyword evidence="4 7" id="KW-0812">Transmembrane</keyword>
<dbReference type="InterPro" id="IPR000515">
    <property type="entry name" value="MetI-like"/>
</dbReference>
<feature type="transmembrane region" description="Helical" evidence="7">
    <location>
        <begin position="104"/>
        <end position="127"/>
    </location>
</feature>
<dbReference type="PANTHER" id="PTHR43744:SF8">
    <property type="entry name" value="SN-GLYCEROL-3-PHOSPHATE TRANSPORT SYSTEM PERMEASE PROTEIN UGPE"/>
    <property type="match status" value="1"/>
</dbReference>
<dbReference type="SUPFAM" id="SSF161098">
    <property type="entry name" value="MetI-like"/>
    <property type="match status" value="1"/>
</dbReference>
<dbReference type="CDD" id="cd06261">
    <property type="entry name" value="TM_PBP2"/>
    <property type="match status" value="1"/>
</dbReference>
<dbReference type="PROSITE" id="PS50928">
    <property type="entry name" value="ABC_TM1"/>
    <property type="match status" value="1"/>
</dbReference>
<comment type="similarity">
    <text evidence="7">Belongs to the binding-protein-dependent transport system permease family.</text>
</comment>
<keyword evidence="5 7" id="KW-1133">Transmembrane helix</keyword>
<comment type="caution">
    <text evidence="9">The sequence shown here is derived from an EMBL/GenBank/DDBJ whole genome shotgun (WGS) entry which is preliminary data.</text>
</comment>
<evidence type="ECO:0000256" key="6">
    <source>
        <dbReference type="ARBA" id="ARBA00023136"/>
    </source>
</evidence>
<evidence type="ECO:0000256" key="3">
    <source>
        <dbReference type="ARBA" id="ARBA00022475"/>
    </source>
</evidence>
<keyword evidence="2 7" id="KW-0813">Transport</keyword>
<evidence type="ECO:0000313" key="10">
    <source>
        <dbReference type="Proteomes" id="UP000614200"/>
    </source>
</evidence>
<evidence type="ECO:0000256" key="7">
    <source>
        <dbReference type="RuleBase" id="RU363032"/>
    </source>
</evidence>
<evidence type="ECO:0000256" key="5">
    <source>
        <dbReference type="ARBA" id="ARBA00022989"/>
    </source>
</evidence>
<dbReference type="InterPro" id="IPR035906">
    <property type="entry name" value="MetI-like_sf"/>
</dbReference>
<gene>
    <name evidence="9" type="ORF">ISU02_11845</name>
</gene>
<evidence type="ECO:0000256" key="4">
    <source>
        <dbReference type="ARBA" id="ARBA00022692"/>
    </source>
</evidence>
<keyword evidence="10" id="KW-1185">Reference proteome</keyword>
<evidence type="ECO:0000256" key="2">
    <source>
        <dbReference type="ARBA" id="ARBA00022448"/>
    </source>
</evidence>
<feature type="domain" description="ABC transmembrane type-1" evidence="8">
    <location>
        <begin position="69"/>
        <end position="261"/>
    </location>
</feature>
<evidence type="ECO:0000259" key="8">
    <source>
        <dbReference type="PROSITE" id="PS50928"/>
    </source>
</evidence>
<dbReference type="Pfam" id="PF00528">
    <property type="entry name" value="BPD_transp_1"/>
    <property type="match status" value="1"/>
</dbReference>
<reference evidence="9 10" key="1">
    <citation type="submission" date="2020-11" db="EMBL/GenBank/DDBJ databases">
        <title>Fusibacter basophilias sp. nov.</title>
        <authorList>
            <person name="Qiu D."/>
        </authorList>
    </citation>
    <scope>NUCLEOTIDE SEQUENCE [LARGE SCALE GENOMIC DNA]</scope>
    <source>
        <strain evidence="9 10">Q10-2</strain>
    </source>
</reference>
<feature type="transmembrane region" description="Helical" evidence="7">
    <location>
        <begin position="12"/>
        <end position="33"/>
    </location>
</feature>
<feature type="transmembrane region" description="Helical" evidence="7">
    <location>
        <begin position="133"/>
        <end position="154"/>
    </location>
</feature>
<accession>A0ABR9ZTP4</accession>
<sequence>MSVNLLKGIRHVFLMFVSLIFAFPFIWMIFGIFKTNNEIWQEPYKILPNQFNFGEMLANLETLHFENYAFNSIFVGIVGSALMIWIALMFSYAIVFMNSKGMKILFWIVLGTYMLPSAVTYVPAFVILAKMKLVDTLTGLIFSNLASVFAVFWLRQSLLKTDRSYVEAARIDGASHMEIIRHVIFPLNKSAIYTVFVLTFVQQYNSYMWPSIMLKSQDKYLISQGLRQFFIQDGAYGMNWSQIMLASTMAILPIIVIFILTQKWFLTGIKEDSGTK</sequence>
<protein>
    <submittedName>
        <fullName evidence="9">Carbohydrate ABC transporter permease</fullName>
    </submittedName>
</protein>
<name>A0ABR9ZTP4_9FIRM</name>
<dbReference type="RefSeq" id="WP_194702053.1">
    <property type="nucleotide sequence ID" value="NZ_JADKNH010000006.1"/>
</dbReference>
<dbReference type="PANTHER" id="PTHR43744">
    <property type="entry name" value="ABC TRANSPORTER PERMEASE PROTEIN MG189-RELATED-RELATED"/>
    <property type="match status" value="1"/>
</dbReference>
<keyword evidence="3" id="KW-1003">Cell membrane</keyword>
<evidence type="ECO:0000256" key="1">
    <source>
        <dbReference type="ARBA" id="ARBA00004651"/>
    </source>
</evidence>
<comment type="subcellular location">
    <subcellularLocation>
        <location evidence="1 7">Cell membrane</location>
        <topology evidence="1 7">Multi-pass membrane protein</topology>
    </subcellularLocation>
</comment>
<evidence type="ECO:0000313" key="9">
    <source>
        <dbReference type="EMBL" id="MBF4693822.1"/>
    </source>
</evidence>
<dbReference type="Gene3D" id="1.10.3720.10">
    <property type="entry name" value="MetI-like"/>
    <property type="match status" value="1"/>
</dbReference>
<feature type="transmembrane region" description="Helical" evidence="7">
    <location>
        <begin position="240"/>
        <end position="260"/>
    </location>
</feature>
<proteinExistence type="inferred from homology"/>
<feature type="transmembrane region" description="Helical" evidence="7">
    <location>
        <begin position="73"/>
        <end position="97"/>
    </location>
</feature>
<organism evidence="9 10">
    <name type="scientific">Fusibacter ferrireducens</name>
    <dbReference type="NCBI Taxonomy" id="2785058"/>
    <lineage>
        <taxon>Bacteria</taxon>
        <taxon>Bacillati</taxon>
        <taxon>Bacillota</taxon>
        <taxon>Clostridia</taxon>
        <taxon>Eubacteriales</taxon>
        <taxon>Eubacteriales Family XII. Incertae Sedis</taxon>
        <taxon>Fusibacter</taxon>
    </lineage>
</organism>
<dbReference type="Proteomes" id="UP000614200">
    <property type="component" value="Unassembled WGS sequence"/>
</dbReference>
<keyword evidence="6 7" id="KW-0472">Membrane</keyword>
<dbReference type="EMBL" id="JADKNH010000006">
    <property type="protein sequence ID" value="MBF4693822.1"/>
    <property type="molecule type" value="Genomic_DNA"/>
</dbReference>